<gene>
    <name evidence="1" type="ORF">BALG_00472</name>
</gene>
<accession>A0A0E1WZY6</accession>
<reference evidence="1" key="1">
    <citation type="submission" date="2009-01" db="EMBL/GenBank/DDBJ databases">
        <title>The Genome Sequence of Brucella pinnipedialis M292/94/1.</title>
        <authorList>
            <consortium name="The Broad Institute Genome Sequencing Platform"/>
            <person name="Ward D."/>
            <person name="Young S.K."/>
            <person name="Kodira C.D."/>
            <person name="Zeng Q."/>
            <person name="Koehrsen M."/>
            <person name="Alvarado L."/>
            <person name="Berlin A."/>
            <person name="Borenstein D."/>
            <person name="Chen Z."/>
            <person name="Engels R."/>
            <person name="Freedman E."/>
            <person name="Gellesch M."/>
            <person name="Goldberg J."/>
            <person name="Griggs A."/>
            <person name="Gujja S."/>
            <person name="Heiman D."/>
            <person name="Hepburn T."/>
            <person name="Howarth C."/>
            <person name="Jen D."/>
            <person name="Larson L."/>
            <person name="Lewis B."/>
            <person name="Mehta T."/>
            <person name="Park D."/>
            <person name="Pearson M."/>
            <person name="Roberts A."/>
            <person name="Saif S."/>
            <person name="Shea T."/>
            <person name="Shenoy N."/>
            <person name="Sisk P."/>
            <person name="Stolte C."/>
            <person name="Sykes S."/>
            <person name="Walk T."/>
            <person name="White J."/>
            <person name="Yandava C."/>
            <person name="Whatmore A.M."/>
            <person name="Perrett L.L."/>
            <person name="O'Callaghan D."/>
            <person name="Nusbaum C."/>
            <person name="Galagan J."/>
            <person name="Birren B."/>
        </authorList>
    </citation>
    <scope>NUCLEOTIDE SEQUENCE [LARGE SCALE GENOMIC DNA]</scope>
    <source>
        <strain evidence="1">M292/94/1</strain>
    </source>
</reference>
<dbReference type="AlphaFoldDB" id="A0A0E1WZY6"/>
<protein>
    <submittedName>
        <fullName evidence="1">Uncharacterized protein</fullName>
    </submittedName>
</protein>
<name>A0A0E1WZY6_9HYPH</name>
<organism evidence="1">
    <name type="scientific">Brucella pinnipedialis M292/94/1</name>
    <dbReference type="NCBI Taxonomy" id="520462"/>
    <lineage>
        <taxon>Bacteria</taxon>
        <taxon>Pseudomonadati</taxon>
        <taxon>Pseudomonadota</taxon>
        <taxon>Alphaproteobacteria</taxon>
        <taxon>Hyphomicrobiales</taxon>
        <taxon>Brucellaceae</taxon>
        <taxon>Brucella/Ochrobactrum group</taxon>
        <taxon>Brucella</taxon>
    </lineage>
</organism>
<dbReference type="Proteomes" id="UP000004659">
    <property type="component" value="Unassembled WGS sequence"/>
</dbReference>
<proteinExistence type="predicted"/>
<dbReference type="GeneID" id="93014838"/>
<sequence>MPLKLPFVSGFTADAAETPAGAAAMREPVYPFTVLLASLITSRLVGSAACARLRPYLFPLQISQFRHLRRNERRSEPYAIPQKGGK</sequence>
<dbReference type="HOGENOM" id="CLU_191272_0_0_5"/>
<dbReference type="EMBL" id="EQ999546">
    <property type="protein sequence ID" value="EEZ30353.1"/>
    <property type="molecule type" value="Genomic_DNA"/>
</dbReference>
<dbReference type="RefSeq" id="WP_002965415.1">
    <property type="nucleotide sequence ID" value="NZ_EQ999546.1"/>
</dbReference>
<evidence type="ECO:0000313" key="1">
    <source>
        <dbReference type="EMBL" id="EEZ30353.1"/>
    </source>
</evidence>